<comment type="caution">
    <text evidence="1">The sequence shown here is derived from an EMBL/GenBank/DDBJ whole genome shotgun (WGS) entry which is preliminary data.</text>
</comment>
<reference evidence="1 2" key="3">
    <citation type="journal article" date="2022" name="Microbiol. Spectr.">
        <title>Folding features and dynamics of 3D genome architecture in plant fungal pathogens.</title>
        <authorList>
            <person name="Xia C."/>
        </authorList>
    </citation>
    <scope>NUCLEOTIDE SEQUENCE [LARGE SCALE GENOMIC DNA]</scope>
    <source>
        <strain evidence="1 2">93-210</strain>
    </source>
</reference>
<keyword evidence="2" id="KW-1185">Reference proteome</keyword>
<reference evidence="2" key="1">
    <citation type="journal article" date="2018" name="BMC Genomics">
        <title>Genomic insights into host adaptation between the wheat stripe rust pathogen (Puccinia striiformis f. sp. tritici) and the barley stripe rust pathogen (Puccinia striiformis f. sp. hordei).</title>
        <authorList>
            <person name="Xia C."/>
            <person name="Wang M."/>
            <person name="Yin C."/>
            <person name="Cornejo O.E."/>
            <person name="Hulbert S.H."/>
            <person name="Chen X."/>
        </authorList>
    </citation>
    <scope>NUCLEOTIDE SEQUENCE [LARGE SCALE GENOMIC DNA]</scope>
    <source>
        <strain evidence="2">93-210</strain>
    </source>
</reference>
<proteinExistence type="predicted"/>
<organism evidence="1 2">
    <name type="scientific">Puccinia striiformis f. sp. tritici</name>
    <dbReference type="NCBI Taxonomy" id="168172"/>
    <lineage>
        <taxon>Eukaryota</taxon>
        <taxon>Fungi</taxon>
        <taxon>Dikarya</taxon>
        <taxon>Basidiomycota</taxon>
        <taxon>Pucciniomycotina</taxon>
        <taxon>Pucciniomycetes</taxon>
        <taxon>Pucciniales</taxon>
        <taxon>Pucciniaceae</taxon>
        <taxon>Puccinia</taxon>
    </lineage>
</organism>
<sequence>MISAWSFVFVLVMVINQKCTATPVRSVSAELEARDTISTEHRLLHCYTKRCEQSFNRPPYHQTAPVTCGDTGLAPPCFATRRKGPPKTHQTAPITCGDTGLAPPCF</sequence>
<evidence type="ECO:0000313" key="1">
    <source>
        <dbReference type="EMBL" id="KAI7957064.1"/>
    </source>
</evidence>
<accession>A0ACC0EN58</accession>
<name>A0ACC0EN58_9BASI</name>
<dbReference type="EMBL" id="CM045868">
    <property type="protein sequence ID" value="KAI7957064.1"/>
    <property type="molecule type" value="Genomic_DNA"/>
</dbReference>
<protein>
    <submittedName>
        <fullName evidence="1">Uncharacterized protein</fullName>
    </submittedName>
</protein>
<dbReference type="Proteomes" id="UP001060170">
    <property type="component" value="Chromosome 4"/>
</dbReference>
<gene>
    <name evidence="1" type="ORF">MJO28_004159</name>
</gene>
<reference evidence="2" key="2">
    <citation type="journal article" date="2018" name="Mol. Plant Microbe Interact.">
        <title>Genome sequence resources for the wheat stripe rust pathogen (Puccinia striiformis f. sp. tritici) and the barley stripe rust pathogen (Puccinia striiformis f. sp. hordei).</title>
        <authorList>
            <person name="Xia C."/>
            <person name="Wang M."/>
            <person name="Yin C."/>
            <person name="Cornejo O.E."/>
            <person name="Hulbert S.H."/>
            <person name="Chen X."/>
        </authorList>
    </citation>
    <scope>NUCLEOTIDE SEQUENCE [LARGE SCALE GENOMIC DNA]</scope>
    <source>
        <strain evidence="2">93-210</strain>
    </source>
</reference>
<evidence type="ECO:0000313" key="2">
    <source>
        <dbReference type="Proteomes" id="UP001060170"/>
    </source>
</evidence>